<sequence length="111" mass="12205">MAATSTPTSPTKQQEIFVQRPIMSPRKRKLSCISNEDVEPKSPTSMDEVTSSTPEESVISPKKKAKKTEELSKWESHVVASITSSLDLDCMESVELDEVSTADTLHSTLHA</sequence>
<reference evidence="2" key="1">
    <citation type="journal article" date="2015" name="Genom Data">
        <title>Genome sequences of six Phytophthora species associated with forests in New Zealand.</title>
        <authorList>
            <person name="Studholme D.J."/>
            <person name="McDougal R.L."/>
            <person name="Sambles C."/>
            <person name="Hansen E."/>
            <person name="Hardy G."/>
            <person name="Grant M."/>
            <person name="Ganley R.J."/>
            <person name="Williams N.M."/>
        </authorList>
    </citation>
    <scope>NUCLEOTIDE SEQUENCE</scope>
    <source>
        <strain evidence="2">NZFS 3630</strain>
    </source>
</reference>
<feature type="compositionally biased region" description="Polar residues" evidence="1">
    <location>
        <begin position="1"/>
        <end position="16"/>
    </location>
</feature>
<dbReference type="EMBL" id="JPWU03001029">
    <property type="protein sequence ID" value="KAG2503038.1"/>
    <property type="molecule type" value="Genomic_DNA"/>
</dbReference>
<proteinExistence type="predicted"/>
<evidence type="ECO:0000313" key="3">
    <source>
        <dbReference type="EMBL" id="RLN45218.1"/>
    </source>
</evidence>
<dbReference type="Proteomes" id="UP000285883">
    <property type="component" value="Unassembled WGS sequence"/>
</dbReference>
<accession>A0A3R7K1I8</accession>
<evidence type="ECO:0000313" key="6">
    <source>
        <dbReference type="Proteomes" id="UP000285883"/>
    </source>
</evidence>
<feature type="compositionally biased region" description="Polar residues" evidence="1">
    <location>
        <begin position="42"/>
        <end position="55"/>
    </location>
</feature>
<dbReference type="EMBL" id="MAYM02000199">
    <property type="protein sequence ID" value="RLN45218.1"/>
    <property type="molecule type" value="Genomic_DNA"/>
</dbReference>
<comment type="caution">
    <text evidence="3">The sequence shown here is derived from an EMBL/GenBank/DDBJ whole genome shotgun (WGS) entry which is preliminary data.</text>
</comment>
<evidence type="ECO:0000256" key="1">
    <source>
        <dbReference type="SAM" id="MobiDB-lite"/>
    </source>
</evidence>
<reference evidence="5 6" key="2">
    <citation type="submission" date="2018-07" db="EMBL/GenBank/DDBJ databases">
        <title>Genome sequencing of oomycete isolates from Chile give support for New Zealand origin for Phytophthora kernoviae and make available the first Nothophytophthora sp. genome.</title>
        <authorList>
            <person name="Studholme D.J."/>
            <person name="Sanfuentes E."/>
            <person name="Panda P."/>
            <person name="Hill R."/>
            <person name="Sambles C."/>
            <person name="Grant M."/>
            <person name="Williams N.M."/>
            <person name="Mcdougal R.L."/>
        </authorList>
    </citation>
    <scope>NUCLEOTIDE SEQUENCE [LARGE SCALE GENOMIC DNA]</scope>
    <source>
        <strain evidence="3">Chile2</strain>
        <strain evidence="4">Chile4</strain>
    </source>
</reference>
<name>A0A3R7K1I8_9STRA</name>
<reference evidence="2" key="3">
    <citation type="submission" date="2020-06" db="EMBL/GenBank/DDBJ databases">
        <authorList>
            <person name="Studholme D.J."/>
        </authorList>
    </citation>
    <scope>NUCLEOTIDE SEQUENCE</scope>
    <source>
        <strain evidence="2">NZFS 3630</strain>
    </source>
</reference>
<dbReference type="EMBL" id="MBDN02000974">
    <property type="protein sequence ID" value="RLN72887.1"/>
    <property type="molecule type" value="Genomic_DNA"/>
</dbReference>
<gene>
    <name evidence="3" type="ORF">BBI17_009692</name>
    <name evidence="4" type="ORF">BBO99_00009653</name>
    <name evidence="2" type="ORF">JM18_009672</name>
</gene>
<evidence type="ECO:0000313" key="2">
    <source>
        <dbReference type="EMBL" id="KAG2503038.1"/>
    </source>
</evidence>
<organism evidence="3 6">
    <name type="scientific">Phytophthora kernoviae</name>
    <dbReference type="NCBI Taxonomy" id="325452"/>
    <lineage>
        <taxon>Eukaryota</taxon>
        <taxon>Sar</taxon>
        <taxon>Stramenopiles</taxon>
        <taxon>Oomycota</taxon>
        <taxon>Peronosporomycetes</taxon>
        <taxon>Peronosporales</taxon>
        <taxon>Peronosporaceae</taxon>
        <taxon>Phytophthora</taxon>
    </lineage>
</organism>
<dbReference type="Proteomes" id="UP000285624">
    <property type="component" value="Unassembled WGS sequence"/>
</dbReference>
<evidence type="ECO:0000313" key="4">
    <source>
        <dbReference type="EMBL" id="RLN72887.1"/>
    </source>
</evidence>
<protein>
    <submittedName>
        <fullName evidence="3">Uncharacterized protein</fullName>
    </submittedName>
</protein>
<evidence type="ECO:0000313" key="5">
    <source>
        <dbReference type="Proteomes" id="UP000285624"/>
    </source>
</evidence>
<dbReference type="Proteomes" id="UP000792063">
    <property type="component" value="Unassembled WGS sequence"/>
</dbReference>
<dbReference type="AlphaFoldDB" id="A0A3R7K1I8"/>
<feature type="region of interest" description="Disordered" evidence="1">
    <location>
        <begin position="1"/>
        <end position="71"/>
    </location>
</feature>
<keyword evidence="5" id="KW-1185">Reference proteome</keyword>